<evidence type="ECO:0000256" key="4">
    <source>
        <dbReference type="RuleBase" id="RU000363"/>
    </source>
</evidence>
<dbReference type="Gene3D" id="3.40.50.720">
    <property type="entry name" value="NAD(P)-binding Rossmann-like Domain"/>
    <property type="match status" value="1"/>
</dbReference>
<dbReference type="GO" id="GO:0019433">
    <property type="term" value="P:triglyceride catabolic process"/>
    <property type="evidence" value="ECO:0007669"/>
    <property type="project" value="TreeGrafter"/>
</dbReference>
<sequence length="292" mass="31491">MAPSTKRSILITGCSDGSLGIVLALAFRDAGWRVFASARNLAKTKTATQADLEVIQLDTLKQESIDAAVAEVSKLTGGSLDMLLNNAGAGYGMPVLDLEWDKVKELFELNFFSIITVTKGFLPLLRNSQTVHGGVRGGIVVNNTSGSSLWVGALPWAAAYNASKAAATSLTENMRLELAPFGIKVVNLMTGGVKSTFYENATKTEVPADSLYAFAKDRIDQNISGVDFQDRGDPEEYARTVAKKLSKSNPPHWVWAGKSSRLVWLATFMPVGFIDGAVKQMTGLNDVERLLK</sequence>
<protein>
    <submittedName>
        <fullName evidence="5">IBR finger domain protein</fullName>
    </submittedName>
</protein>
<dbReference type="GO" id="GO:0006654">
    <property type="term" value="P:phosphatidic acid biosynthetic process"/>
    <property type="evidence" value="ECO:0007669"/>
    <property type="project" value="TreeGrafter"/>
</dbReference>
<evidence type="ECO:0000256" key="3">
    <source>
        <dbReference type="ARBA" id="ARBA00023002"/>
    </source>
</evidence>
<dbReference type="PRINTS" id="PR00081">
    <property type="entry name" value="GDHRDH"/>
</dbReference>
<dbReference type="PROSITE" id="PS00061">
    <property type="entry name" value="ADH_SHORT"/>
    <property type="match status" value="1"/>
</dbReference>
<dbReference type="PRINTS" id="PR00080">
    <property type="entry name" value="SDRFAMILY"/>
</dbReference>
<evidence type="ECO:0000256" key="1">
    <source>
        <dbReference type="ARBA" id="ARBA00006484"/>
    </source>
</evidence>
<keyword evidence="3" id="KW-0560">Oxidoreductase</keyword>
<reference evidence="5" key="1">
    <citation type="journal article" date="2020" name="Stud. Mycol.">
        <title>101 Dothideomycetes genomes: a test case for predicting lifestyles and emergence of pathogens.</title>
        <authorList>
            <person name="Haridas S."/>
            <person name="Albert R."/>
            <person name="Binder M."/>
            <person name="Bloem J."/>
            <person name="Labutti K."/>
            <person name="Salamov A."/>
            <person name="Andreopoulos B."/>
            <person name="Baker S."/>
            <person name="Barry K."/>
            <person name="Bills G."/>
            <person name="Bluhm B."/>
            <person name="Cannon C."/>
            <person name="Castanera R."/>
            <person name="Culley D."/>
            <person name="Daum C."/>
            <person name="Ezra D."/>
            <person name="Gonzalez J."/>
            <person name="Henrissat B."/>
            <person name="Kuo A."/>
            <person name="Liang C."/>
            <person name="Lipzen A."/>
            <person name="Lutzoni F."/>
            <person name="Magnuson J."/>
            <person name="Mondo S."/>
            <person name="Nolan M."/>
            <person name="Ohm R."/>
            <person name="Pangilinan J."/>
            <person name="Park H.-J."/>
            <person name="Ramirez L."/>
            <person name="Alfaro M."/>
            <person name="Sun H."/>
            <person name="Tritt A."/>
            <person name="Yoshinaga Y."/>
            <person name="Zwiers L.-H."/>
            <person name="Turgeon B."/>
            <person name="Goodwin S."/>
            <person name="Spatafora J."/>
            <person name="Crous P."/>
            <person name="Grigoriev I."/>
        </authorList>
    </citation>
    <scope>NUCLEOTIDE SEQUENCE</scope>
    <source>
        <strain evidence="5">CBS 627.86</strain>
    </source>
</reference>
<evidence type="ECO:0000313" key="6">
    <source>
        <dbReference type="Proteomes" id="UP000799770"/>
    </source>
</evidence>
<dbReference type="GO" id="GO:0005783">
    <property type="term" value="C:endoplasmic reticulum"/>
    <property type="evidence" value="ECO:0007669"/>
    <property type="project" value="TreeGrafter"/>
</dbReference>
<evidence type="ECO:0000256" key="2">
    <source>
        <dbReference type="ARBA" id="ARBA00022857"/>
    </source>
</evidence>
<keyword evidence="2" id="KW-0521">NADP</keyword>
<dbReference type="OrthoDB" id="2102561at2759"/>
<name>A0A6A5YMY4_9PLEO</name>
<dbReference type="InterPro" id="IPR002347">
    <property type="entry name" value="SDR_fam"/>
</dbReference>
<organism evidence="5 6">
    <name type="scientific">Lophiotrema nucula</name>
    <dbReference type="NCBI Taxonomy" id="690887"/>
    <lineage>
        <taxon>Eukaryota</taxon>
        <taxon>Fungi</taxon>
        <taxon>Dikarya</taxon>
        <taxon>Ascomycota</taxon>
        <taxon>Pezizomycotina</taxon>
        <taxon>Dothideomycetes</taxon>
        <taxon>Pleosporomycetidae</taxon>
        <taxon>Pleosporales</taxon>
        <taxon>Lophiotremataceae</taxon>
        <taxon>Lophiotrema</taxon>
    </lineage>
</organism>
<proteinExistence type="inferred from homology"/>
<evidence type="ECO:0000313" key="5">
    <source>
        <dbReference type="EMBL" id="KAF2108649.1"/>
    </source>
</evidence>
<dbReference type="PANTHER" id="PTHR44169">
    <property type="entry name" value="NADPH-DEPENDENT 1-ACYLDIHYDROXYACETONE PHOSPHATE REDUCTASE"/>
    <property type="match status" value="1"/>
</dbReference>
<dbReference type="GO" id="GO:0005811">
    <property type="term" value="C:lipid droplet"/>
    <property type="evidence" value="ECO:0007669"/>
    <property type="project" value="TreeGrafter"/>
</dbReference>
<keyword evidence="6" id="KW-1185">Reference proteome</keyword>
<dbReference type="InterPro" id="IPR036291">
    <property type="entry name" value="NAD(P)-bd_dom_sf"/>
</dbReference>
<dbReference type="PANTHER" id="PTHR44169:SF3">
    <property type="entry name" value="SHORT-CHAIN DEHYDROGENASE SRDE"/>
    <property type="match status" value="1"/>
</dbReference>
<dbReference type="SUPFAM" id="SSF51735">
    <property type="entry name" value="NAD(P)-binding Rossmann-fold domains"/>
    <property type="match status" value="1"/>
</dbReference>
<dbReference type="GO" id="GO:0000140">
    <property type="term" value="F:acylglycerone-phosphate reductase (NADP+) activity"/>
    <property type="evidence" value="ECO:0007669"/>
    <property type="project" value="TreeGrafter"/>
</dbReference>
<dbReference type="GO" id="GO:0004806">
    <property type="term" value="F:triacylglycerol lipase activity"/>
    <property type="evidence" value="ECO:0007669"/>
    <property type="project" value="TreeGrafter"/>
</dbReference>
<dbReference type="EMBL" id="ML977346">
    <property type="protein sequence ID" value="KAF2108649.1"/>
    <property type="molecule type" value="Genomic_DNA"/>
</dbReference>
<dbReference type="AlphaFoldDB" id="A0A6A5YMY4"/>
<dbReference type="InterPro" id="IPR020904">
    <property type="entry name" value="Sc_DH/Rdtase_CS"/>
</dbReference>
<dbReference type="Proteomes" id="UP000799770">
    <property type="component" value="Unassembled WGS sequence"/>
</dbReference>
<gene>
    <name evidence="5" type="ORF">BDV96DRAFT_586999</name>
</gene>
<accession>A0A6A5YMY4</accession>
<dbReference type="Pfam" id="PF00106">
    <property type="entry name" value="adh_short"/>
    <property type="match status" value="1"/>
</dbReference>
<comment type="similarity">
    <text evidence="1 4">Belongs to the short-chain dehydrogenases/reductases (SDR) family.</text>
</comment>